<dbReference type="InterPro" id="IPR036291">
    <property type="entry name" value="NAD(P)-bd_dom_sf"/>
</dbReference>
<evidence type="ECO:0000313" key="1">
    <source>
        <dbReference type="EMBL" id="MBA0127250.1"/>
    </source>
</evidence>
<keyword evidence="2" id="KW-1185">Reference proteome</keyword>
<protein>
    <recommendedName>
        <fullName evidence="3">Threonine dehydrogenase</fullName>
    </recommendedName>
</protein>
<dbReference type="Gene3D" id="3.40.50.720">
    <property type="entry name" value="NAD(P)-binding Rossmann-like Domain"/>
    <property type="match status" value="1"/>
</dbReference>
<evidence type="ECO:0008006" key="3">
    <source>
        <dbReference type="Google" id="ProtNLM"/>
    </source>
</evidence>
<accession>A0A838ADE5</accession>
<proteinExistence type="predicted"/>
<dbReference type="AlphaFoldDB" id="A0A838ADE5"/>
<dbReference type="SUPFAM" id="SSF51735">
    <property type="entry name" value="NAD(P)-binding Rossmann-fold domains"/>
    <property type="match status" value="1"/>
</dbReference>
<organism evidence="1 2">
    <name type="scientific">Haloechinothrix aidingensis</name>
    <dbReference type="NCBI Taxonomy" id="2752311"/>
    <lineage>
        <taxon>Bacteria</taxon>
        <taxon>Bacillati</taxon>
        <taxon>Actinomycetota</taxon>
        <taxon>Actinomycetes</taxon>
        <taxon>Pseudonocardiales</taxon>
        <taxon>Pseudonocardiaceae</taxon>
        <taxon>Haloechinothrix</taxon>
    </lineage>
</organism>
<reference evidence="1 2" key="1">
    <citation type="submission" date="2020-07" db="EMBL/GenBank/DDBJ databases">
        <title>Genome of Haloechinothrix sp.</title>
        <authorList>
            <person name="Tang S.-K."/>
            <person name="Yang L."/>
            <person name="Zhu W.-Y."/>
        </authorList>
    </citation>
    <scope>NUCLEOTIDE SEQUENCE [LARGE SCALE GENOMIC DNA]</scope>
    <source>
        <strain evidence="1 2">YIM 98757</strain>
    </source>
</reference>
<dbReference type="Proteomes" id="UP000582974">
    <property type="component" value="Unassembled WGS sequence"/>
</dbReference>
<evidence type="ECO:0000313" key="2">
    <source>
        <dbReference type="Proteomes" id="UP000582974"/>
    </source>
</evidence>
<sequence length="237" mass="25548">MNLTPDPEQTGAWLLAPVPHGAAFNPHHPSALTTPPNTTLEIAALARFQQIAHLGMNKLAADAELHDALVIGSGPVALGCVLELHRRGAQRVRVLTTRRDPPVAAVPGVVLVAATDTHTADVVIDATGQPHRATAWLNEGGVLGLLGTPNQAHRLAALPMHRSGWTVHGMHELASYDHAHYREAYATCARWLTSAVTPHLTTACCRLVPGAHAPQLFEYLQRPHARPTEPILILEWQ</sequence>
<dbReference type="EMBL" id="JACCKD010000006">
    <property type="protein sequence ID" value="MBA0127250.1"/>
    <property type="molecule type" value="Genomic_DNA"/>
</dbReference>
<name>A0A838ADE5_9PSEU</name>
<gene>
    <name evidence="1" type="ORF">H0B56_16995</name>
</gene>
<comment type="caution">
    <text evidence="1">The sequence shown here is derived from an EMBL/GenBank/DDBJ whole genome shotgun (WGS) entry which is preliminary data.</text>
</comment>